<name>A0A382LC77_9ZZZZ</name>
<evidence type="ECO:0000313" key="2">
    <source>
        <dbReference type="EMBL" id="SVC34418.1"/>
    </source>
</evidence>
<dbReference type="InterPro" id="IPR010753">
    <property type="entry name" value="DUF1330"/>
</dbReference>
<dbReference type="AlphaFoldDB" id="A0A382LC77"/>
<organism evidence="2">
    <name type="scientific">marine metagenome</name>
    <dbReference type="NCBI Taxonomy" id="408172"/>
    <lineage>
        <taxon>unclassified sequences</taxon>
        <taxon>metagenomes</taxon>
        <taxon>ecological metagenomes</taxon>
    </lineage>
</organism>
<gene>
    <name evidence="2" type="ORF">METZ01_LOCUS287272</name>
</gene>
<feature type="non-terminal residue" evidence="2">
    <location>
        <position position="42"/>
    </location>
</feature>
<protein>
    <recommendedName>
        <fullName evidence="1">DUF1330 domain-containing protein</fullName>
    </recommendedName>
</protein>
<evidence type="ECO:0000259" key="1">
    <source>
        <dbReference type="Pfam" id="PF07045"/>
    </source>
</evidence>
<reference evidence="2" key="1">
    <citation type="submission" date="2018-05" db="EMBL/GenBank/DDBJ databases">
        <authorList>
            <person name="Lanie J.A."/>
            <person name="Ng W.-L."/>
            <person name="Kazmierczak K.M."/>
            <person name="Andrzejewski T.M."/>
            <person name="Davidsen T.M."/>
            <person name="Wayne K.J."/>
            <person name="Tettelin H."/>
            <person name="Glass J.I."/>
            <person name="Rusch D."/>
            <person name="Podicherti R."/>
            <person name="Tsui H.-C.T."/>
            <person name="Winkler M.E."/>
        </authorList>
    </citation>
    <scope>NUCLEOTIDE SEQUENCE</scope>
</reference>
<proteinExistence type="predicted"/>
<dbReference type="Gene3D" id="3.30.70.100">
    <property type="match status" value="1"/>
</dbReference>
<dbReference type="Pfam" id="PF07045">
    <property type="entry name" value="DUF1330"/>
    <property type="match status" value="1"/>
</dbReference>
<sequence length="42" mass="4597">MAKGYIIAHFTMIDQDAFMAGYGSNIQNVIEQFGGKFLVRGG</sequence>
<accession>A0A382LC77</accession>
<feature type="domain" description="DUF1330" evidence="1">
    <location>
        <begin position="3"/>
        <end position="42"/>
    </location>
</feature>
<dbReference type="InterPro" id="IPR011008">
    <property type="entry name" value="Dimeric_a/b-barrel"/>
</dbReference>
<dbReference type="SUPFAM" id="SSF54909">
    <property type="entry name" value="Dimeric alpha+beta barrel"/>
    <property type="match status" value="1"/>
</dbReference>
<dbReference type="EMBL" id="UINC01086186">
    <property type="protein sequence ID" value="SVC34418.1"/>
    <property type="molecule type" value="Genomic_DNA"/>
</dbReference>